<proteinExistence type="predicted"/>
<organism evidence="2 3">
    <name type="scientific">Ohtaekwangia koreensis</name>
    <dbReference type="NCBI Taxonomy" id="688867"/>
    <lineage>
        <taxon>Bacteria</taxon>
        <taxon>Pseudomonadati</taxon>
        <taxon>Bacteroidota</taxon>
        <taxon>Cytophagia</taxon>
        <taxon>Cytophagales</taxon>
        <taxon>Fulvivirgaceae</taxon>
        <taxon>Ohtaekwangia</taxon>
    </lineage>
</organism>
<dbReference type="STRING" id="688867.SAMN05660236_5086"/>
<evidence type="ECO:0000313" key="2">
    <source>
        <dbReference type="EMBL" id="SKC86194.1"/>
    </source>
</evidence>
<feature type="transmembrane region" description="Helical" evidence="1">
    <location>
        <begin position="21"/>
        <end position="41"/>
    </location>
</feature>
<dbReference type="AlphaFoldDB" id="A0A1T5MDY5"/>
<gene>
    <name evidence="2" type="ORF">SAMN05660236_5086</name>
</gene>
<accession>A0A1T5MDY5</accession>
<protein>
    <submittedName>
        <fullName evidence="2">Uncharacterized protein</fullName>
    </submittedName>
</protein>
<reference evidence="2 3" key="1">
    <citation type="submission" date="2017-02" db="EMBL/GenBank/DDBJ databases">
        <authorList>
            <person name="Peterson S.W."/>
        </authorList>
    </citation>
    <scope>NUCLEOTIDE SEQUENCE [LARGE SCALE GENOMIC DNA]</scope>
    <source>
        <strain evidence="2 3">DSM 25262</strain>
    </source>
</reference>
<dbReference type="RefSeq" id="WP_262497190.1">
    <property type="nucleotide sequence ID" value="NZ_FUZU01000004.1"/>
</dbReference>
<dbReference type="Proteomes" id="UP000190961">
    <property type="component" value="Unassembled WGS sequence"/>
</dbReference>
<evidence type="ECO:0000256" key="1">
    <source>
        <dbReference type="SAM" id="Phobius"/>
    </source>
</evidence>
<name>A0A1T5MDY5_9BACT</name>
<dbReference type="EMBL" id="FUZU01000004">
    <property type="protein sequence ID" value="SKC86194.1"/>
    <property type="molecule type" value="Genomic_DNA"/>
</dbReference>
<keyword evidence="1" id="KW-1133">Transmembrane helix</keyword>
<keyword evidence="3" id="KW-1185">Reference proteome</keyword>
<keyword evidence="1" id="KW-0812">Transmembrane</keyword>
<evidence type="ECO:0000313" key="3">
    <source>
        <dbReference type="Proteomes" id="UP000190961"/>
    </source>
</evidence>
<sequence length="44" mass="4863">MPYMKNLDYRDVTNARVSSRLKQVLVLIGAILIGMIISITVNAA</sequence>
<keyword evidence="1" id="KW-0472">Membrane</keyword>